<sequence length="58" mass="6718">MKTLVLRPRIVRPYVPLRLHLSESALRMNMFCMTSSFPKTLQIDFNNLVHQAVYGGLL</sequence>
<accession>A0A1D3TXM9</accession>
<name>A0A1D3TXM9_9FIRM</name>
<dbReference type="AlphaFoldDB" id="A0A1D3TXM9"/>
<gene>
    <name evidence="1" type="ORF">SAMN05421730_103220</name>
</gene>
<evidence type="ECO:0000313" key="1">
    <source>
        <dbReference type="EMBL" id="SCP99101.1"/>
    </source>
</evidence>
<protein>
    <submittedName>
        <fullName evidence="1">Uncharacterized protein</fullName>
    </submittedName>
</protein>
<dbReference type="Proteomes" id="UP000199315">
    <property type="component" value="Unassembled WGS sequence"/>
</dbReference>
<dbReference type="EMBL" id="FMKA01000032">
    <property type="protein sequence ID" value="SCP99101.1"/>
    <property type="molecule type" value="Genomic_DNA"/>
</dbReference>
<evidence type="ECO:0000313" key="2">
    <source>
        <dbReference type="Proteomes" id="UP000199315"/>
    </source>
</evidence>
<reference evidence="1 2" key="1">
    <citation type="submission" date="2016-09" db="EMBL/GenBank/DDBJ databases">
        <authorList>
            <person name="Capua I."/>
            <person name="De Benedictis P."/>
            <person name="Joannis T."/>
            <person name="Lombin L.H."/>
            <person name="Cattoli G."/>
        </authorList>
    </citation>
    <scope>NUCLEOTIDE SEQUENCE [LARGE SCALE GENOMIC DNA]</scope>
    <source>
        <strain evidence="1 2">GluBS11</strain>
    </source>
</reference>
<keyword evidence="2" id="KW-1185">Reference proteome</keyword>
<proteinExistence type="predicted"/>
<organism evidence="1 2">
    <name type="scientific">Anaerobium acetethylicum</name>
    <dbReference type="NCBI Taxonomy" id="1619234"/>
    <lineage>
        <taxon>Bacteria</taxon>
        <taxon>Bacillati</taxon>
        <taxon>Bacillota</taxon>
        <taxon>Clostridia</taxon>
        <taxon>Lachnospirales</taxon>
        <taxon>Lachnospiraceae</taxon>
        <taxon>Anaerobium</taxon>
    </lineage>
</organism>